<keyword evidence="1" id="KW-0808">Transferase</keyword>
<evidence type="ECO:0000313" key="3">
    <source>
        <dbReference type="Proteomes" id="UP000253850"/>
    </source>
</evidence>
<evidence type="ECO:0000313" key="2">
    <source>
        <dbReference type="EMBL" id="RXK11108.1"/>
    </source>
</evidence>
<dbReference type="EC" id="2.7.7.87" evidence="1"/>
<name>A0AAX2ADA5_9BACT</name>
<evidence type="ECO:0000313" key="4">
    <source>
        <dbReference type="Proteomes" id="UP000289193"/>
    </source>
</evidence>
<dbReference type="EMBL" id="PDKM01000001">
    <property type="protein sequence ID" value="RXK11108.1"/>
    <property type="molecule type" value="Genomic_DNA"/>
</dbReference>
<dbReference type="AlphaFoldDB" id="A0AAX2ADA5"/>
<organism evidence="2 4">
    <name type="scientific">Halarcobacter bivalviorum</name>
    <dbReference type="NCBI Taxonomy" id="663364"/>
    <lineage>
        <taxon>Bacteria</taxon>
        <taxon>Pseudomonadati</taxon>
        <taxon>Campylobacterota</taxon>
        <taxon>Epsilonproteobacteria</taxon>
        <taxon>Campylobacterales</taxon>
        <taxon>Arcobacteraceae</taxon>
        <taxon>Halarcobacter</taxon>
    </lineage>
</organism>
<dbReference type="Proteomes" id="UP000253850">
    <property type="component" value="Chromosome"/>
</dbReference>
<sequence length="147" mass="17070">MDTNLIYLVQTDTTVGFSSANDEKLSTVKRRPASQKILQTLDSFATLKKNTRIPKEHRKRVRNAKKTTFIYPNLDSFRVVDRNDKFHSFIKKFKAQYSTSANHTKKSFEKDFALANCDVIVSTKDGFSEKISSSIYLLKKRKLKRIR</sequence>
<proteinExistence type="predicted"/>
<keyword evidence="4" id="KW-1185">Reference proteome</keyword>
<dbReference type="KEGG" id="hbv:ABIV_0986"/>
<reference evidence="2 4" key="1">
    <citation type="submission" date="2017-10" db="EMBL/GenBank/DDBJ databases">
        <title>Genomics of the genus Arcobacter.</title>
        <authorList>
            <person name="Perez-Cataluna A."/>
            <person name="Figueras M.J."/>
        </authorList>
    </citation>
    <scope>NUCLEOTIDE SEQUENCE [LARGE SCALE GENOMIC DNA]</scope>
    <source>
        <strain evidence="2 4">CECT 7835</strain>
    </source>
</reference>
<dbReference type="EMBL" id="CP031217">
    <property type="protein sequence ID" value="AXH11992.1"/>
    <property type="molecule type" value="Genomic_DNA"/>
</dbReference>
<accession>A0AAX2ADA5</accession>
<evidence type="ECO:0000313" key="1">
    <source>
        <dbReference type="EMBL" id="AXH11992.1"/>
    </source>
</evidence>
<dbReference type="RefSeq" id="WP_114838844.1">
    <property type="nucleotide sequence ID" value="NZ_CP031217.1"/>
</dbReference>
<gene>
    <name evidence="1" type="primary">tsaC</name>
    <name evidence="1" type="ORF">ABIV_0986</name>
    <name evidence="2" type="ORF">CRV05_01705</name>
</gene>
<dbReference type="GO" id="GO:0061710">
    <property type="term" value="F:L-threonylcarbamoyladenylate synthase"/>
    <property type="evidence" value="ECO:0007669"/>
    <property type="project" value="UniProtKB-EC"/>
</dbReference>
<reference evidence="1 3" key="2">
    <citation type="submission" date="2018-07" db="EMBL/GenBank/DDBJ databases">
        <title>Complete genome of the Arcobacter bivalviorum type strain LMG 26154.</title>
        <authorList>
            <person name="Miller W.G."/>
            <person name="Yee E."/>
            <person name="Bono J.L."/>
        </authorList>
    </citation>
    <scope>NUCLEOTIDE SEQUENCE [LARGE SCALE GENOMIC DNA]</scope>
    <source>
        <strain evidence="1 3">LMG 26154</strain>
    </source>
</reference>
<protein>
    <submittedName>
        <fullName evidence="2">Sua5 YciO YrdC YwlC family protein</fullName>
    </submittedName>
    <submittedName>
        <fullName evidence="1">Threonylcarbamoyl-AMP synthase TsaC</fullName>
        <ecNumber evidence="1">2.7.7.87</ecNumber>
    </submittedName>
</protein>
<keyword evidence="1" id="KW-0548">Nucleotidyltransferase</keyword>
<dbReference type="Proteomes" id="UP000289193">
    <property type="component" value="Unassembled WGS sequence"/>
</dbReference>